<evidence type="ECO:0000313" key="3">
    <source>
        <dbReference type="Proteomes" id="UP000254808"/>
    </source>
</evidence>
<keyword evidence="1" id="KW-0732">Signal</keyword>
<dbReference type="EMBL" id="CP027806">
    <property type="protein sequence ID" value="AXJ01507.1"/>
    <property type="molecule type" value="Genomic_DNA"/>
</dbReference>
<gene>
    <name evidence="2" type="ORF">CYPRO_2261</name>
</gene>
<dbReference type="AlphaFoldDB" id="A0A345UM05"/>
<dbReference type="KEGG" id="cprv:CYPRO_2261"/>
<dbReference type="OrthoDB" id="1524575at2"/>
<dbReference type="Proteomes" id="UP000254808">
    <property type="component" value="Chromosome"/>
</dbReference>
<keyword evidence="3" id="KW-1185">Reference proteome</keyword>
<feature type="chain" id="PRO_5016691123" evidence="1">
    <location>
        <begin position="29"/>
        <end position="172"/>
    </location>
</feature>
<proteinExistence type="predicted"/>
<name>A0A345UM05_9BACT</name>
<organism evidence="2 3">
    <name type="scientific">Cyclonatronum proteinivorum</name>
    <dbReference type="NCBI Taxonomy" id="1457365"/>
    <lineage>
        <taxon>Bacteria</taxon>
        <taxon>Pseudomonadati</taxon>
        <taxon>Balneolota</taxon>
        <taxon>Balneolia</taxon>
        <taxon>Balneolales</taxon>
        <taxon>Cyclonatronaceae</taxon>
        <taxon>Cyclonatronum</taxon>
    </lineage>
</organism>
<protein>
    <submittedName>
        <fullName evidence="2">Uncharacterized protein</fullName>
    </submittedName>
</protein>
<sequence>MRFSKYLILFALSALLALNSACSSTDDAQRDFEREAFRTPSGITETDGSGNIISTDEDDWRIGPLFAGFVEVQQPAFPNPTTGQILSIELLVTGLGAVNGLDVMTLDDRNFFKRLFFDERTPLPVGFTQITINPVQFAPGGSGTISGARGLHRVFIFDGRENLITYGDIRVE</sequence>
<accession>A0A345UM05</accession>
<evidence type="ECO:0000313" key="2">
    <source>
        <dbReference type="EMBL" id="AXJ01507.1"/>
    </source>
</evidence>
<feature type="signal peptide" evidence="1">
    <location>
        <begin position="1"/>
        <end position="28"/>
    </location>
</feature>
<evidence type="ECO:0000256" key="1">
    <source>
        <dbReference type="SAM" id="SignalP"/>
    </source>
</evidence>
<dbReference type="RefSeq" id="WP_114984683.1">
    <property type="nucleotide sequence ID" value="NZ_CP027806.1"/>
</dbReference>
<reference evidence="2 3" key="1">
    <citation type="submission" date="2018-03" db="EMBL/GenBank/DDBJ databases">
        <title>Phenotypic and genomic properties of Cyclonatronum proteinivorum gen. nov., sp. nov., a haloalkaliphilic bacteroidete from soda lakes possessing Na+-translocating rhodopsin.</title>
        <authorList>
            <person name="Toshchakov S.V."/>
            <person name="Korzhenkov A."/>
            <person name="Samarov N.I."/>
            <person name="Kublanov I.V."/>
            <person name="Muntyan M.S."/>
            <person name="Sorokin D.Y."/>
        </authorList>
    </citation>
    <scope>NUCLEOTIDE SEQUENCE [LARGE SCALE GENOMIC DNA]</scope>
    <source>
        <strain evidence="2 3">Omega</strain>
    </source>
</reference>